<reference evidence="1 2" key="1">
    <citation type="submission" date="2018-11" db="EMBL/GenBank/DDBJ databases">
        <title>Genome sequence of Saitozyma podzolica DSM 27192.</title>
        <authorList>
            <person name="Aliyu H."/>
            <person name="Gorte O."/>
            <person name="Ochsenreither K."/>
        </authorList>
    </citation>
    <scope>NUCLEOTIDE SEQUENCE [LARGE SCALE GENOMIC DNA]</scope>
    <source>
        <strain evidence="1 2">DSM 27192</strain>
    </source>
</reference>
<accession>A0A427YT28</accession>
<protein>
    <recommendedName>
        <fullName evidence="3">NmrA-like domain-containing protein</fullName>
    </recommendedName>
</protein>
<name>A0A427YT28_9TREE</name>
<sequence>MDEPAKASADAGLKKGDVQAVLSVQSYVSPKVEIAQGGGGYGLVELRGSYTRRATSEVYRIPDWTWYESKRTVENHIRTLPMTWTFLRPVQFMEKWLPDASSTLKFARTMLLKYGFRNHPERKHQLISAREVHQEAMGKPVETSLLILVWFARRYVLIARKVMNFFDDIGYNVDIPKLREEFPGLQDCWARLELFRA</sequence>
<comment type="caution">
    <text evidence="1">The sequence shown here is derived from an EMBL/GenBank/DDBJ whole genome shotgun (WGS) entry which is preliminary data.</text>
</comment>
<dbReference type="SUPFAM" id="SSF51735">
    <property type="entry name" value="NAD(P)-binding Rossmann-fold domains"/>
    <property type="match status" value="1"/>
</dbReference>
<dbReference type="Proteomes" id="UP000279259">
    <property type="component" value="Unassembled WGS sequence"/>
</dbReference>
<organism evidence="1 2">
    <name type="scientific">Saitozyma podzolica</name>
    <dbReference type="NCBI Taxonomy" id="1890683"/>
    <lineage>
        <taxon>Eukaryota</taxon>
        <taxon>Fungi</taxon>
        <taxon>Dikarya</taxon>
        <taxon>Basidiomycota</taxon>
        <taxon>Agaricomycotina</taxon>
        <taxon>Tremellomycetes</taxon>
        <taxon>Tremellales</taxon>
        <taxon>Trimorphomycetaceae</taxon>
        <taxon>Saitozyma</taxon>
    </lineage>
</organism>
<proteinExistence type="predicted"/>
<evidence type="ECO:0000313" key="1">
    <source>
        <dbReference type="EMBL" id="RSH94171.1"/>
    </source>
</evidence>
<evidence type="ECO:0008006" key="3">
    <source>
        <dbReference type="Google" id="ProtNLM"/>
    </source>
</evidence>
<gene>
    <name evidence="1" type="ORF">EHS25_003974</name>
</gene>
<dbReference type="EMBL" id="RSCD01000002">
    <property type="protein sequence ID" value="RSH94171.1"/>
    <property type="molecule type" value="Genomic_DNA"/>
</dbReference>
<dbReference type="AlphaFoldDB" id="A0A427YT28"/>
<keyword evidence="2" id="KW-1185">Reference proteome</keyword>
<evidence type="ECO:0000313" key="2">
    <source>
        <dbReference type="Proteomes" id="UP000279259"/>
    </source>
</evidence>
<dbReference type="OrthoDB" id="9997102at2759"/>
<dbReference type="Gene3D" id="3.40.50.720">
    <property type="entry name" value="NAD(P)-binding Rossmann-like Domain"/>
    <property type="match status" value="1"/>
</dbReference>
<dbReference type="InterPro" id="IPR036291">
    <property type="entry name" value="NAD(P)-bd_dom_sf"/>
</dbReference>